<sequence>GELSVIRGFSRGSVRPSRGLGLGPRLGVGAEAWGGATGLGLSHGFFLAQGRVGRSSGFD</sequence>
<gene>
    <name evidence="1" type="ORF">CRG98_039459</name>
</gene>
<feature type="non-terminal residue" evidence="1">
    <location>
        <position position="1"/>
    </location>
</feature>
<dbReference type="AlphaFoldDB" id="A0A2I0I832"/>
<protein>
    <submittedName>
        <fullName evidence="1">Uncharacterized protein</fullName>
    </submittedName>
</protein>
<proteinExistence type="predicted"/>
<dbReference type="Proteomes" id="UP000233551">
    <property type="component" value="Unassembled WGS sequence"/>
</dbReference>
<dbReference type="EMBL" id="PGOL01003661">
    <property type="protein sequence ID" value="PKI40141.1"/>
    <property type="molecule type" value="Genomic_DNA"/>
</dbReference>
<accession>A0A2I0I832</accession>
<organism evidence="1 2">
    <name type="scientific">Punica granatum</name>
    <name type="common">Pomegranate</name>
    <dbReference type="NCBI Taxonomy" id="22663"/>
    <lineage>
        <taxon>Eukaryota</taxon>
        <taxon>Viridiplantae</taxon>
        <taxon>Streptophyta</taxon>
        <taxon>Embryophyta</taxon>
        <taxon>Tracheophyta</taxon>
        <taxon>Spermatophyta</taxon>
        <taxon>Magnoliopsida</taxon>
        <taxon>eudicotyledons</taxon>
        <taxon>Gunneridae</taxon>
        <taxon>Pentapetalae</taxon>
        <taxon>rosids</taxon>
        <taxon>malvids</taxon>
        <taxon>Myrtales</taxon>
        <taxon>Lythraceae</taxon>
        <taxon>Punica</taxon>
    </lineage>
</organism>
<name>A0A2I0I832_PUNGR</name>
<comment type="caution">
    <text evidence="1">The sequence shown here is derived from an EMBL/GenBank/DDBJ whole genome shotgun (WGS) entry which is preliminary data.</text>
</comment>
<reference evidence="1 2" key="1">
    <citation type="submission" date="2017-11" db="EMBL/GenBank/DDBJ databases">
        <title>De-novo sequencing of pomegranate (Punica granatum L.) genome.</title>
        <authorList>
            <person name="Akparov Z."/>
            <person name="Amiraslanov A."/>
            <person name="Hajiyeva S."/>
            <person name="Abbasov M."/>
            <person name="Kaur K."/>
            <person name="Hamwieh A."/>
            <person name="Solovyev V."/>
            <person name="Salamov A."/>
            <person name="Braich B."/>
            <person name="Kosarev P."/>
            <person name="Mahmoud A."/>
            <person name="Hajiyev E."/>
            <person name="Babayeva S."/>
            <person name="Izzatullayeva V."/>
            <person name="Mammadov A."/>
            <person name="Mammadov A."/>
            <person name="Sharifova S."/>
            <person name="Ojaghi J."/>
            <person name="Eynullazada K."/>
            <person name="Bayramov B."/>
            <person name="Abdulazimova A."/>
            <person name="Shahmuradov I."/>
        </authorList>
    </citation>
    <scope>NUCLEOTIDE SEQUENCE [LARGE SCALE GENOMIC DNA]</scope>
    <source>
        <strain evidence="2">cv. AG2017</strain>
        <tissue evidence="1">Leaf</tissue>
    </source>
</reference>
<evidence type="ECO:0000313" key="1">
    <source>
        <dbReference type="EMBL" id="PKI40141.1"/>
    </source>
</evidence>
<evidence type="ECO:0000313" key="2">
    <source>
        <dbReference type="Proteomes" id="UP000233551"/>
    </source>
</evidence>
<keyword evidence="2" id="KW-1185">Reference proteome</keyword>